<dbReference type="InterPro" id="IPR056924">
    <property type="entry name" value="SH3_Tf2-1"/>
</dbReference>
<dbReference type="Proteomes" id="UP000077755">
    <property type="component" value="Chromosome 7"/>
</dbReference>
<evidence type="ECO:0000256" key="10">
    <source>
        <dbReference type="ARBA" id="ARBA00023172"/>
    </source>
</evidence>
<keyword evidence="8" id="KW-0548">Nucleotidyltransferase</keyword>
<evidence type="ECO:0000256" key="1">
    <source>
        <dbReference type="ARBA" id="ARBA00022670"/>
    </source>
</evidence>
<dbReference type="PROSITE" id="PS50878">
    <property type="entry name" value="RT_POL"/>
    <property type="match status" value="1"/>
</dbReference>
<dbReference type="InterPro" id="IPR000477">
    <property type="entry name" value="RT_dom"/>
</dbReference>
<keyword evidence="9" id="KW-0238">DNA-binding</keyword>
<dbReference type="CDD" id="cd01647">
    <property type="entry name" value="RT_LTR"/>
    <property type="match status" value="1"/>
</dbReference>
<dbReference type="InterPro" id="IPR036397">
    <property type="entry name" value="RNaseH_sf"/>
</dbReference>
<evidence type="ECO:0000256" key="8">
    <source>
        <dbReference type="ARBA" id="ARBA00022932"/>
    </source>
</evidence>
<keyword evidence="15" id="KW-1185">Reference proteome</keyword>
<dbReference type="PROSITE" id="PS50994">
    <property type="entry name" value="INTEGRASE"/>
    <property type="match status" value="1"/>
</dbReference>
<dbReference type="GO" id="GO:0003964">
    <property type="term" value="F:RNA-directed DNA polymerase activity"/>
    <property type="evidence" value="ECO:0007669"/>
    <property type="project" value="UniProtKB-KW"/>
</dbReference>
<dbReference type="InterPro" id="IPR041588">
    <property type="entry name" value="Integrase_H2C2"/>
</dbReference>
<keyword evidence="3" id="KW-0064">Aspartyl protease</keyword>
<dbReference type="InterPro" id="IPR012337">
    <property type="entry name" value="RNaseH-like_sf"/>
</dbReference>
<keyword evidence="2" id="KW-0479">Metal-binding</keyword>
<keyword evidence="1" id="KW-0645">Protease</keyword>
<gene>
    <name evidence="14" type="ORF">DCAR_0729064</name>
</gene>
<evidence type="ECO:0000256" key="6">
    <source>
        <dbReference type="ARBA" id="ARBA00022908"/>
    </source>
</evidence>
<keyword evidence="4" id="KW-0378">Hydrolase</keyword>
<evidence type="ECO:0000256" key="4">
    <source>
        <dbReference type="ARBA" id="ARBA00022801"/>
    </source>
</evidence>
<feature type="domain" description="Integrase catalytic" evidence="13">
    <location>
        <begin position="421"/>
        <end position="585"/>
    </location>
</feature>
<dbReference type="InterPro" id="IPR043128">
    <property type="entry name" value="Rev_trsase/Diguanyl_cyclase"/>
</dbReference>
<evidence type="ECO:0000256" key="3">
    <source>
        <dbReference type="ARBA" id="ARBA00022750"/>
    </source>
</evidence>
<evidence type="ECO:0000256" key="2">
    <source>
        <dbReference type="ARBA" id="ARBA00022723"/>
    </source>
</evidence>
<keyword evidence="6" id="KW-0229">DNA integration</keyword>
<dbReference type="Pfam" id="PF00078">
    <property type="entry name" value="RVT_1"/>
    <property type="match status" value="1"/>
</dbReference>
<dbReference type="GO" id="GO:0046872">
    <property type="term" value="F:metal ion binding"/>
    <property type="evidence" value="ECO:0007669"/>
    <property type="project" value="UniProtKB-KW"/>
</dbReference>
<dbReference type="SUPFAM" id="SSF53098">
    <property type="entry name" value="Ribonuclease H-like"/>
    <property type="match status" value="1"/>
</dbReference>
<keyword evidence="5" id="KW-0460">Magnesium</keyword>
<dbReference type="GO" id="GO:0015074">
    <property type="term" value="P:DNA integration"/>
    <property type="evidence" value="ECO:0007669"/>
    <property type="project" value="UniProtKB-KW"/>
</dbReference>
<evidence type="ECO:0000256" key="7">
    <source>
        <dbReference type="ARBA" id="ARBA00022918"/>
    </source>
</evidence>
<dbReference type="FunFam" id="3.30.70.270:FF:000020">
    <property type="entry name" value="Transposon Tf2-6 polyprotein-like Protein"/>
    <property type="match status" value="1"/>
</dbReference>
<dbReference type="GO" id="GO:0006310">
    <property type="term" value="P:DNA recombination"/>
    <property type="evidence" value="ECO:0007669"/>
    <property type="project" value="UniProtKB-KW"/>
</dbReference>
<dbReference type="EMBL" id="CP093349">
    <property type="protein sequence ID" value="WOH09606.1"/>
    <property type="molecule type" value="Genomic_DNA"/>
</dbReference>
<evidence type="ECO:0000259" key="12">
    <source>
        <dbReference type="PROSITE" id="PS50878"/>
    </source>
</evidence>
<dbReference type="InterPro" id="IPR001584">
    <property type="entry name" value="Integrase_cat-core"/>
</dbReference>
<dbReference type="GO" id="GO:0003677">
    <property type="term" value="F:DNA binding"/>
    <property type="evidence" value="ECO:0007669"/>
    <property type="project" value="UniProtKB-KW"/>
</dbReference>
<dbReference type="PANTHER" id="PTHR37984">
    <property type="entry name" value="PROTEIN CBG26694"/>
    <property type="match status" value="1"/>
</dbReference>
<dbReference type="PANTHER" id="PTHR37984:SF5">
    <property type="entry name" value="PROTEIN NYNRIN-LIKE"/>
    <property type="match status" value="1"/>
</dbReference>
<proteinExistence type="predicted"/>
<keyword evidence="7" id="KW-0695">RNA-directed DNA polymerase</keyword>
<keyword evidence="8" id="KW-0239">DNA-directed DNA polymerase</keyword>
<accession>A0AAF1BAT2</accession>
<dbReference type="InterPro" id="IPR041577">
    <property type="entry name" value="RT_RNaseH_2"/>
</dbReference>
<evidence type="ECO:0008006" key="16">
    <source>
        <dbReference type="Google" id="ProtNLM"/>
    </source>
</evidence>
<dbReference type="Gene3D" id="3.30.420.10">
    <property type="entry name" value="Ribonuclease H-like superfamily/Ribonuclease H"/>
    <property type="match status" value="1"/>
</dbReference>
<dbReference type="SUPFAM" id="SSF56672">
    <property type="entry name" value="DNA/RNA polymerases"/>
    <property type="match status" value="1"/>
</dbReference>
<evidence type="ECO:0000313" key="15">
    <source>
        <dbReference type="Proteomes" id="UP000077755"/>
    </source>
</evidence>
<dbReference type="CDD" id="cd09274">
    <property type="entry name" value="RNase_HI_RT_Ty3"/>
    <property type="match status" value="1"/>
</dbReference>
<dbReference type="Pfam" id="PF24626">
    <property type="entry name" value="SH3_Tf2-1"/>
    <property type="match status" value="1"/>
</dbReference>
<dbReference type="Pfam" id="PF17919">
    <property type="entry name" value="RT_RNaseH_2"/>
    <property type="match status" value="1"/>
</dbReference>
<dbReference type="GO" id="GO:0003887">
    <property type="term" value="F:DNA-directed DNA polymerase activity"/>
    <property type="evidence" value="ECO:0007669"/>
    <property type="project" value="UniProtKB-KW"/>
</dbReference>
<dbReference type="Pfam" id="PF17921">
    <property type="entry name" value="Integrase_H2C2"/>
    <property type="match status" value="1"/>
</dbReference>
<dbReference type="Gene3D" id="3.30.70.270">
    <property type="match status" value="2"/>
</dbReference>
<reference evidence="14" key="1">
    <citation type="journal article" date="2016" name="Nat. Genet.">
        <title>A high-quality carrot genome assembly provides new insights into carotenoid accumulation and asterid genome evolution.</title>
        <authorList>
            <person name="Iorizzo M."/>
            <person name="Ellison S."/>
            <person name="Senalik D."/>
            <person name="Zeng P."/>
            <person name="Satapoomin P."/>
            <person name="Huang J."/>
            <person name="Bowman M."/>
            <person name="Iovene M."/>
            <person name="Sanseverino W."/>
            <person name="Cavagnaro P."/>
            <person name="Yildiz M."/>
            <person name="Macko-Podgorni A."/>
            <person name="Moranska E."/>
            <person name="Grzebelus E."/>
            <person name="Grzebelus D."/>
            <person name="Ashrafi H."/>
            <person name="Zheng Z."/>
            <person name="Cheng S."/>
            <person name="Spooner D."/>
            <person name="Van Deynze A."/>
            <person name="Simon P."/>
        </authorList>
    </citation>
    <scope>NUCLEOTIDE SEQUENCE</scope>
    <source>
        <tissue evidence="14">Leaf</tissue>
    </source>
</reference>
<feature type="domain" description="Reverse transcriptase" evidence="12">
    <location>
        <begin position="1"/>
        <end position="82"/>
    </location>
</feature>
<dbReference type="AlphaFoldDB" id="A0AAF1BAT2"/>
<evidence type="ECO:0000256" key="5">
    <source>
        <dbReference type="ARBA" id="ARBA00022842"/>
    </source>
</evidence>
<keyword evidence="11" id="KW-0511">Multifunctional enzyme</keyword>
<dbReference type="InterPro" id="IPR043502">
    <property type="entry name" value="DNA/RNA_pol_sf"/>
</dbReference>
<organism evidence="14 15">
    <name type="scientific">Daucus carota subsp. sativus</name>
    <name type="common">Carrot</name>
    <dbReference type="NCBI Taxonomy" id="79200"/>
    <lineage>
        <taxon>Eukaryota</taxon>
        <taxon>Viridiplantae</taxon>
        <taxon>Streptophyta</taxon>
        <taxon>Embryophyta</taxon>
        <taxon>Tracheophyta</taxon>
        <taxon>Spermatophyta</taxon>
        <taxon>Magnoliopsida</taxon>
        <taxon>eudicotyledons</taxon>
        <taxon>Gunneridae</taxon>
        <taxon>Pentapetalae</taxon>
        <taxon>asterids</taxon>
        <taxon>campanulids</taxon>
        <taxon>Apiales</taxon>
        <taxon>Apiaceae</taxon>
        <taxon>Apioideae</taxon>
        <taxon>Scandiceae</taxon>
        <taxon>Daucinae</taxon>
        <taxon>Daucus</taxon>
        <taxon>Daucus sect. Daucus</taxon>
    </lineage>
</organism>
<evidence type="ECO:0000256" key="11">
    <source>
        <dbReference type="ARBA" id="ARBA00023268"/>
    </source>
</evidence>
<keyword evidence="10" id="KW-0233">DNA recombination</keyword>
<evidence type="ECO:0000256" key="9">
    <source>
        <dbReference type="ARBA" id="ARBA00023125"/>
    </source>
</evidence>
<sequence>MPFGLTNAPATFQALMNEVFAPYLRKFVLVFFDDILVYSKNIHEHQTHLQMVFEVLRKNQLFIRHKKCEFAVKQIEYLGHVVSQDGVVVDQQKIEAMLQWPRPGNVKALRGFLGLTCYYRRFVRGYGEISKPLTQFLKKGGFQWSDSAEIAFQQLKNAMSTTPVLRMPDFEQKFIIETDASHTGIGAVLMQAGQPISFLSKALAPKHLGLSTYEKELLAILMAVEKWRTYVLGQKFIIKTDHQALKHFLDQTLTTILQQKWLSKMLGYDYEIIYKKGKDNVVADALSRATENQSFCASIVVTVASWKEDLKASYVDDNWAEDLFAQEAILGALPADYTNREGLLVKEGRYYVGSSTNLRNKIIETLHNGLEGGHSGVQATVKRIDARFVWPELKKDVSKWVSECDICQRNKSEHVPSPGLLQPLPIPNEVWETISLDFVEGLPKSGGKNVILVVVDKLSNYCHLMALSHPYSANVVAQLMLDNVVKLHGVPTAIISDRDPIFISTFWKELFKSMGTKLKLNTAYHPQTDGQTERVNQCIEMYLRCLCGQKPKQWSNWLPMAEWWYNTTFHSAIGMSPYKALYGRNPPSINYQMPAVKVPVVDEFIRDRIEIQKLLKSNLVKAQERMVWYANRKRTDRSFEAGDEVFLKLQPNHKLSAKYYGPFKVLQKIGKVAYRLELPPGSKIHLTFHVSQLKKRIGTGKPVQTALPEMEVESAVKIPERVLQRMLVKRGNLPATMVLVQWATETPEEAT</sequence>
<name>A0AAF1BAT2_DAUCS</name>
<dbReference type="GO" id="GO:0006508">
    <property type="term" value="P:proteolysis"/>
    <property type="evidence" value="ECO:0007669"/>
    <property type="project" value="UniProtKB-KW"/>
</dbReference>
<dbReference type="Pfam" id="PF00665">
    <property type="entry name" value="rve"/>
    <property type="match status" value="1"/>
</dbReference>
<keyword evidence="8" id="KW-0808">Transferase</keyword>
<dbReference type="GO" id="GO:0004190">
    <property type="term" value="F:aspartic-type endopeptidase activity"/>
    <property type="evidence" value="ECO:0007669"/>
    <property type="project" value="UniProtKB-KW"/>
</dbReference>
<dbReference type="Gene3D" id="1.10.340.70">
    <property type="match status" value="1"/>
</dbReference>
<reference evidence="14" key="2">
    <citation type="submission" date="2022-03" db="EMBL/GenBank/DDBJ databases">
        <title>Draft title - Genomic analysis of global carrot germplasm unveils the trajectory of domestication and the origin of high carotenoid orange carrot.</title>
        <authorList>
            <person name="Iorizzo M."/>
            <person name="Ellison S."/>
            <person name="Senalik D."/>
            <person name="Macko-Podgorni A."/>
            <person name="Grzebelus D."/>
            <person name="Bostan H."/>
            <person name="Rolling W."/>
            <person name="Curaba J."/>
            <person name="Simon P."/>
        </authorList>
    </citation>
    <scope>NUCLEOTIDE SEQUENCE</scope>
    <source>
        <tissue evidence="14">Leaf</tissue>
    </source>
</reference>
<dbReference type="InterPro" id="IPR050951">
    <property type="entry name" value="Retrovirus_Pol_polyprotein"/>
</dbReference>
<dbReference type="Gene3D" id="3.10.20.370">
    <property type="match status" value="1"/>
</dbReference>
<evidence type="ECO:0000313" key="14">
    <source>
        <dbReference type="EMBL" id="WOH09606.1"/>
    </source>
</evidence>
<dbReference type="FunFam" id="3.30.70.270:FF:000003">
    <property type="entry name" value="Transposon Ty3-G Gag-Pol polyprotein"/>
    <property type="match status" value="1"/>
</dbReference>
<evidence type="ECO:0000259" key="13">
    <source>
        <dbReference type="PROSITE" id="PS50994"/>
    </source>
</evidence>
<protein>
    <recommendedName>
        <fullName evidence="16">Integrase catalytic domain-containing protein</fullName>
    </recommendedName>
</protein>